<sequence>IEEAERAINAAHVEAESVQNGIGVVKLMGRYSGVQDLLHKENGHMGIVIAEGARQELHSENTNSKKNRMLLETNFFKMLGFGYPKV</sequence>
<dbReference type="Gene3D" id="3.40.50.460">
    <property type="entry name" value="Phosphofructokinase domain"/>
    <property type="match status" value="1"/>
</dbReference>
<evidence type="ECO:0000313" key="3">
    <source>
        <dbReference type="Proteomes" id="UP000265520"/>
    </source>
</evidence>
<evidence type="ECO:0000256" key="1">
    <source>
        <dbReference type="ARBA" id="ARBA00022533"/>
    </source>
</evidence>
<dbReference type="InterPro" id="IPR035966">
    <property type="entry name" value="PKF_sf"/>
</dbReference>
<feature type="non-terminal residue" evidence="2">
    <location>
        <position position="1"/>
    </location>
</feature>
<dbReference type="InterPro" id="IPR050929">
    <property type="entry name" value="PFKA"/>
</dbReference>
<name>A0A392MT01_9FABA</name>
<organism evidence="2 3">
    <name type="scientific">Trifolium medium</name>
    <dbReference type="NCBI Taxonomy" id="97028"/>
    <lineage>
        <taxon>Eukaryota</taxon>
        <taxon>Viridiplantae</taxon>
        <taxon>Streptophyta</taxon>
        <taxon>Embryophyta</taxon>
        <taxon>Tracheophyta</taxon>
        <taxon>Spermatophyta</taxon>
        <taxon>Magnoliopsida</taxon>
        <taxon>eudicotyledons</taxon>
        <taxon>Gunneridae</taxon>
        <taxon>Pentapetalae</taxon>
        <taxon>rosids</taxon>
        <taxon>fabids</taxon>
        <taxon>Fabales</taxon>
        <taxon>Fabaceae</taxon>
        <taxon>Papilionoideae</taxon>
        <taxon>50 kb inversion clade</taxon>
        <taxon>NPAAA clade</taxon>
        <taxon>Hologalegina</taxon>
        <taxon>IRL clade</taxon>
        <taxon>Trifolieae</taxon>
        <taxon>Trifolium</taxon>
    </lineage>
</organism>
<dbReference type="SUPFAM" id="SSF53784">
    <property type="entry name" value="Phosphofructokinase"/>
    <property type="match status" value="1"/>
</dbReference>
<dbReference type="EMBL" id="LXQA010016094">
    <property type="protein sequence ID" value="MCH89404.1"/>
    <property type="molecule type" value="Genomic_DNA"/>
</dbReference>
<reference evidence="2 3" key="1">
    <citation type="journal article" date="2018" name="Front. Plant Sci.">
        <title>Red Clover (Trifolium pratense) and Zigzag Clover (T. medium) - A Picture of Genomic Similarities and Differences.</title>
        <authorList>
            <person name="Dluhosova J."/>
            <person name="Istvanek J."/>
            <person name="Nedelnik J."/>
            <person name="Repkova J."/>
        </authorList>
    </citation>
    <scope>NUCLEOTIDE SEQUENCE [LARGE SCALE GENOMIC DNA]</scope>
    <source>
        <strain evidence="3">cv. 10/8</strain>
        <tissue evidence="2">Leaf</tissue>
    </source>
</reference>
<comment type="caution">
    <text evidence="2">The sequence shown here is derived from an EMBL/GenBank/DDBJ whole genome shotgun (WGS) entry which is preliminary data.</text>
</comment>
<protein>
    <submittedName>
        <fullName evidence="2">6-phosphofructokinase 3-like</fullName>
    </submittedName>
</protein>
<dbReference type="GO" id="GO:0003872">
    <property type="term" value="F:6-phosphofructokinase activity"/>
    <property type="evidence" value="ECO:0007669"/>
    <property type="project" value="InterPro"/>
</dbReference>
<accession>A0A392MT01</accession>
<keyword evidence="3" id="KW-1185">Reference proteome</keyword>
<dbReference type="Proteomes" id="UP000265520">
    <property type="component" value="Unassembled WGS sequence"/>
</dbReference>
<dbReference type="PANTHER" id="PTHR45770">
    <property type="entry name" value="ATP-DEPENDENT 6-PHOSPHOFRUCTOKINASE 1"/>
    <property type="match status" value="1"/>
</dbReference>
<keyword evidence="2" id="KW-0808">Transferase</keyword>
<keyword evidence="1" id="KW-0021">Allosteric enzyme</keyword>
<dbReference type="AlphaFoldDB" id="A0A392MT01"/>
<proteinExistence type="predicted"/>
<evidence type="ECO:0000313" key="2">
    <source>
        <dbReference type="EMBL" id="MCH89404.1"/>
    </source>
</evidence>
<keyword evidence="2" id="KW-0418">Kinase</keyword>
<gene>
    <name evidence="2" type="ORF">A2U01_0010300</name>
</gene>